<sequence>MSKPYPQEQILFLEAHCHGMTCREITEIFNHRFGTNKSFGSIRGILRGRGMDKHLTKEPSYTDEQLTFLFVNKDNTYPVLTEMFNNRFKTNKTVDAVRCFMRGKGWGKYKLSGRGDYQKVYIKGKPIRLDIYVWECVNGPLKPGYTVIHLDNDKNNNQIANLMAAPSHTKAMFVLSGGGDAPKALAPALYAKVMLQGAIRKIEKGSRQ</sequence>
<accession>A0AAW3WU02</accession>
<keyword evidence="2" id="KW-0255">Endonuclease</keyword>
<organism evidence="2 3">
    <name type="scientific">Serratia fonticola</name>
    <dbReference type="NCBI Taxonomy" id="47917"/>
    <lineage>
        <taxon>Bacteria</taxon>
        <taxon>Pseudomonadati</taxon>
        <taxon>Pseudomonadota</taxon>
        <taxon>Gammaproteobacteria</taxon>
        <taxon>Enterobacterales</taxon>
        <taxon>Yersiniaceae</taxon>
        <taxon>Serratia</taxon>
    </lineage>
</organism>
<dbReference type="InterPro" id="IPR003615">
    <property type="entry name" value="HNH_nuc"/>
</dbReference>
<dbReference type="RefSeq" id="WP_179252717.1">
    <property type="nucleotide sequence ID" value="NZ_JACBIV010000009.1"/>
</dbReference>
<feature type="domain" description="HNH nuclease" evidence="1">
    <location>
        <begin position="132"/>
        <end position="166"/>
    </location>
</feature>
<dbReference type="Proteomes" id="UP000659084">
    <property type="component" value="Unassembled WGS sequence"/>
</dbReference>
<keyword evidence="2" id="KW-0378">Hydrolase</keyword>
<dbReference type="InterPro" id="IPR044925">
    <property type="entry name" value="His-Me_finger_sf"/>
</dbReference>
<protein>
    <submittedName>
        <fullName evidence="2">HNH endonuclease</fullName>
    </submittedName>
</protein>
<dbReference type="Pfam" id="PF13392">
    <property type="entry name" value="HNH_3"/>
    <property type="match status" value="1"/>
</dbReference>
<name>A0AAW3WU02_SERFO</name>
<dbReference type="AlphaFoldDB" id="A0AAW3WU02"/>
<dbReference type="SUPFAM" id="SSF54060">
    <property type="entry name" value="His-Me finger endonucleases"/>
    <property type="match status" value="1"/>
</dbReference>
<comment type="caution">
    <text evidence="2">The sequence shown here is derived from an EMBL/GenBank/DDBJ whole genome shotgun (WGS) entry which is preliminary data.</text>
</comment>
<evidence type="ECO:0000259" key="1">
    <source>
        <dbReference type="Pfam" id="PF13392"/>
    </source>
</evidence>
<proteinExistence type="predicted"/>
<keyword evidence="2" id="KW-0540">Nuclease</keyword>
<evidence type="ECO:0000313" key="2">
    <source>
        <dbReference type="EMBL" id="MBC3214261.1"/>
    </source>
</evidence>
<gene>
    <name evidence="2" type="ORF">H8J20_19150</name>
</gene>
<dbReference type="GO" id="GO:0004519">
    <property type="term" value="F:endonuclease activity"/>
    <property type="evidence" value="ECO:0007669"/>
    <property type="project" value="UniProtKB-KW"/>
</dbReference>
<evidence type="ECO:0000313" key="3">
    <source>
        <dbReference type="Proteomes" id="UP000659084"/>
    </source>
</evidence>
<dbReference type="EMBL" id="JACNYO010000022">
    <property type="protein sequence ID" value="MBC3214261.1"/>
    <property type="molecule type" value="Genomic_DNA"/>
</dbReference>
<reference evidence="2" key="1">
    <citation type="submission" date="2020-08" db="EMBL/GenBank/DDBJ databases">
        <title>Food and environmental bacterial isolates.</title>
        <authorList>
            <person name="Richter L."/>
            <person name="Du Plessis E.M."/>
            <person name="Duvenage S."/>
            <person name="Allam M."/>
            <person name="Korsten L."/>
        </authorList>
    </citation>
    <scope>NUCLEOTIDE SEQUENCE</scope>
    <source>
        <strain evidence="2">UPMP2127</strain>
    </source>
</reference>
<dbReference type="Gene3D" id="3.90.75.20">
    <property type="match status" value="1"/>
</dbReference>